<dbReference type="Pfam" id="PF00202">
    <property type="entry name" value="Aminotran_3"/>
    <property type="match status" value="1"/>
</dbReference>
<dbReference type="CDD" id="cd00610">
    <property type="entry name" value="OAT_like"/>
    <property type="match status" value="1"/>
</dbReference>
<organism evidence="5 6">
    <name type="scientific">Labedella gwakjiensis</name>
    <dbReference type="NCBI Taxonomy" id="390269"/>
    <lineage>
        <taxon>Bacteria</taxon>
        <taxon>Bacillati</taxon>
        <taxon>Actinomycetota</taxon>
        <taxon>Actinomycetes</taxon>
        <taxon>Micrococcales</taxon>
        <taxon>Microbacteriaceae</taxon>
        <taxon>Labedella</taxon>
    </lineage>
</organism>
<keyword evidence="2" id="KW-0663">Pyridoxal phosphate</keyword>
<evidence type="ECO:0000313" key="5">
    <source>
        <dbReference type="EMBL" id="RUQ85778.1"/>
    </source>
</evidence>
<dbReference type="Gene3D" id="3.40.640.10">
    <property type="entry name" value="Type I PLP-dependent aspartate aminotransferase-like (Major domain)"/>
    <property type="match status" value="1"/>
</dbReference>
<evidence type="ECO:0000259" key="4">
    <source>
        <dbReference type="Pfam" id="PF01636"/>
    </source>
</evidence>
<evidence type="ECO:0000256" key="3">
    <source>
        <dbReference type="SAM" id="MobiDB-lite"/>
    </source>
</evidence>
<evidence type="ECO:0000256" key="2">
    <source>
        <dbReference type="ARBA" id="ARBA00022898"/>
    </source>
</evidence>
<evidence type="ECO:0000256" key="1">
    <source>
        <dbReference type="ARBA" id="ARBA00008954"/>
    </source>
</evidence>
<dbReference type="Gene3D" id="3.90.1200.10">
    <property type="match status" value="1"/>
</dbReference>
<dbReference type="GO" id="GO:0008483">
    <property type="term" value="F:transaminase activity"/>
    <property type="evidence" value="ECO:0007669"/>
    <property type="project" value="UniProtKB-KW"/>
</dbReference>
<accession>A0ABY0C7Z8</accession>
<dbReference type="Gene3D" id="3.90.1150.10">
    <property type="entry name" value="Aspartate Aminotransferase, domain 1"/>
    <property type="match status" value="1"/>
</dbReference>
<dbReference type="InterPro" id="IPR005814">
    <property type="entry name" value="Aminotrans_3"/>
</dbReference>
<dbReference type="InterPro" id="IPR015422">
    <property type="entry name" value="PyrdxlP-dep_Trfase_small"/>
</dbReference>
<feature type="domain" description="Aminoglycoside phosphotransferase" evidence="4">
    <location>
        <begin position="65"/>
        <end position="290"/>
    </location>
</feature>
<dbReference type="InterPro" id="IPR015421">
    <property type="entry name" value="PyrdxlP-dep_Trfase_major"/>
</dbReference>
<dbReference type="PANTHER" id="PTHR45688">
    <property type="match status" value="1"/>
</dbReference>
<keyword evidence="5" id="KW-0808">Transferase</keyword>
<dbReference type="InterPro" id="IPR015424">
    <property type="entry name" value="PyrdxlP-dep_Trfase"/>
</dbReference>
<comment type="caution">
    <text evidence="5">The sequence shown here is derived from an EMBL/GenBank/DDBJ whole genome shotgun (WGS) entry which is preliminary data.</text>
</comment>
<dbReference type="Gene3D" id="3.30.200.20">
    <property type="entry name" value="Phosphorylase Kinase, domain 1"/>
    <property type="match status" value="1"/>
</dbReference>
<dbReference type="SUPFAM" id="SSF53383">
    <property type="entry name" value="PLP-dependent transferases"/>
    <property type="match status" value="1"/>
</dbReference>
<evidence type="ECO:0000313" key="6">
    <source>
        <dbReference type="Proteomes" id="UP000268291"/>
    </source>
</evidence>
<dbReference type="PANTHER" id="PTHR45688:SF13">
    <property type="entry name" value="ALANINE--GLYOXYLATE AMINOTRANSFERASE 2-LIKE"/>
    <property type="match status" value="1"/>
</dbReference>
<feature type="compositionally biased region" description="Low complexity" evidence="3">
    <location>
        <begin position="11"/>
        <end position="25"/>
    </location>
</feature>
<dbReference type="Pfam" id="PF01636">
    <property type="entry name" value="APH"/>
    <property type="match status" value="1"/>
</dbReference>
<protein>
    <submittedName>
        <fullName evidence="5">Aminotransferase</fullName>
    </submittedName>
</protein>
<feature type="region of interest" description="Disordered" evidence="3">
    <location>
        <begin position="1"/>
        <end position="45"/>
    </location>
</feature>
<dbReference type="NCBIfam" id="NF004800">
    <property type="entry name" value="PRK06149.1"/>
    <property type="match status" value="1"/>
</dbReference>
<reference evidence="5 6" key="1">
    <citation type="submission" date="2018-12" db="EMBL/GenBank/DDBJ databases">
        <authorList>
            <person name="hu s."/>
            <person name="Xu Y."/>
            <person name="Xu B."/>
            <person name="Li F."/>
        </authorList>
    </citation>
    <scope>NUCLEOTIDE SEQUENCE [LARGE SCALE GENOMIC DNA]</scope>
    <source>
        <strain evidence="5 6">KSW2-17</strain>
    </source>
</reference>
<dbReference type="EMBL" id="RZGY01000001">
    <property type="protein sequence ID" value="RUQ85778.1"/>
    <property type="molecule type" value="Genomic_DNA"/>
</dbReference>
<feature type="compositionally biased region" description="Basic and acidic residues" evidence="3">
    <location>
        <begin position="26"/>
        <end position="45"/>
    </location>
</feature>
<keyword evidence="6" id="KW-1185">Reference proteome</keyword>
<comment type="similarity">
    <text evidence="1">Belongs to the class-III pyridoxal-phosphate-dependent aminotransferase family.</text>
</comment>
<keyword evidence="5" id="KW-0032">Aminotransferase</keyword>
<dbReference type="SUPFAM" id="SSF56112">
    <property type="entry name" value="Protein kinase-like (PK-like)"/>
    <property type="match status" value="1"/>
</dbReference>
<dbReference type="Proteomes" id="UP000268291">
    <property type="component" value="Unassembled WGS sequence"/>
</dbReference>
<dbReference type="InterPro" id="IPR002575">
    <property type="entry name" value="Aminoglycoside_PTrfase"/>
</dbReference>
<gene>
    <name evidence="5" type="ORF">ELQ93_01750</name>
</gene>
<name>A0ABY0C7Z8_9MICO</name>
<sequence length="1000" mass="106880">MGPIRSPLAAPSPRTGPSTRTSSPRSDADGRRRDVTTDEGLPRPDIDLAEAERLARDLFAVTGTVRELGSQQDRNILVSTGDGRVLLKVSNRAFSRAEVEAQNAVMRHLDAAGIDVPVPIASIDGDDIAVREIGGEPHHVRLLSFVEGDPLIDRAVLSPADAAALGDLAGRTVVVLADVEHPGLERDLQWDLRQGEDVVRALLHHVPDDGRRQRVAAALEAVGEAVGPVRDDLRLQTVHGDLTDDNVVTRASRGVHDLAGIIDFGDAMTSWRVAELAVACTAVLHREPNDPFTALPLIAAFDRRVPLDDAEITALWPLVILRGAVLVVSGLQQVAIDPTNDYASEALDREWSIFATAASLPLDVAERAVRLALGRPTTAFDPSTDAHAFPAVQTAPVDLSWSSDILRDGDWLTEDPERREAEAADAVRPGTGVSITRFGEARLTRSALHSPAPPANVALGVELFPESPVLVSAPLDGVIERTPSGRIVLAGADVALVIDHLDDAAPAGSRLRVGDPLGSVGNRSTVWATRPDVAQDEHDLVTTRARFDALRSRYADPTPYLFGGAVARPTAAPSTDLLSRRSRSYSPIQGHYYAEPPRIERGWREHLIDVDGRHYLDMVNNVTVLGHGHPAVARTAERQWRLLNTNSRFHYASVAELSERLLATLPDSFDTVLLVNSGTEAVDLALRLARAFSGRPDVACVAESYHGWSLAADAVSTSTSDNPRAAETRPPWVHVLDAPNAYRGVHRGDDAGTAYADDARERFDALRAAGTPIGTFIAEPRNGNAGGIAVPPGYLAAVTEAVRAGGGVTISDEVQVGYGRQGSVFWGFEDHGVVPDIVTVAKAMGNGHPLGAVITRSDIVAALADQGTVFSSSGGSTLSSRIGVTVLDVLRDEDLQGNALRTGGRLRDALVALAERHPLVGTVHGQGLYLGVELVRDHDTLEPATEETRLICDRMLDLGVIVQPTGDRGNVLKVKPPLCFSEASADVFVSTLDRALTELR</sequence>
<dbReference type="InterPro" id="IPR011009">
    <property type="entry name" value="Kinase-like_dom_sf"/>
</dbReference>
<proteinExistence type="inferred from homology"/>